<gene>
    <name evidence="3" type="ORF">DIATSA_LOCUS14069</name>
</gene>
<keyword evidence="2" id="KW-0732">Signal</keyword>
<feature type="compositionally biased region" description="Low complexity" evidence="1">
    <location>
        <begin position="185"/>
        <end position="201"/>
    </location>
</feature>
<dbReference type="EMBL" id="OU893340">
    <property type="protein sequence ID" value="CAG9796922.1"/>
    <property type="molecule type" value="Genomic_DNA"/>
</dbReference>
<feature type="region of interest" description="Disordered" evidence="1">
    <location>
        <begin position="151"/>
        <end position="219"/>
    </location>
</feature>
<feature type="signal peptide" evidence="2">
    <location>
        <begin position="1"/>
        <end position="20"/>
    </location>
</feature>
<reference evidence="3" key="1">
    <citation type="submission" date="2021-12" db="EMBL/GenBank/DDBJ databases">
        <authorList>
            <person name="King R."/>
        </authorList>
    </citation>
    <scope>NUCLEOTIDE SEQUENCE</scope>
</reference>
<reference evidence="3" key="2">
    <citation type="submission" date="2022-10" db="EMBL/GenBank/DDBJ databases">
        <authorList>
            <consortium name="ENA_rothamsted_submissions"/>
            <consortium name="culmorum"/>
            <person name="King R."/>
        </authorList>
    </citation>
    <scope>NUCLEOTIDE SEQUENCE</scope>
</reference>
<evidence type="ECO:0000313" key="3">
    <source>
        <dbReference type="EMBL" id="CAG9796922.1"/>
    </source>
</evidence>
<proteinExistence type="predicted"/>
<organism evidence="3 4">
    <name type="scientific">Diatraea saccharalis</name>
    <name type="common">sugarcane borer</name>
    <dbReference type="NCBI Taxonomy" id="40085"/>
    <lineage>
        <taxon>Eukaryota</taxon>
        <taxon>Metazoa</taxon>
        <taxon>Ecdysozoa</taxon>
        <taxon>Arthropoda</taxon>
        <taxon>Hexapoda</taxon>
        <taxon>Insecta</taxon>
        <taxon>Pterygota</taxon>
        <taxon>Neoptera</taxon>
        <taxon>Endopterygota</taxon>
        <taxon>Lepidoptera</taxon>
        <taxon>Glossata</taxon>
        <taxon>Ditrysia</taxon>
        <taxon>Pyraloidea</taxon>
        <taxon>Crambidae</taxon>
        <taxon>Crambinae</taxon>
        <taxon>Diatraea</taxon>
    </lineage>
</organism>
<dbReference type="Proteomes" id="UP001153714">
    <property type="component" value="Chromosome 9"/>
</dbReference>
<sequence length="219" mass="23006">MNRFRLFLFFFAIASMGCSAADGEELIVESEAVNGITRERRHLKNKLCKRFGICQGGFQGGYGGFQGGYGGYQGGYPGQYPPINIAISQSQTSANGAEGGYNPNNNQFNGGYPNNGYFGGYPGQGNYGGYPNQGGYRPGYFGNGPGQFTGNYFAPGAGGPPGGGFGFRPGGPFNDENPDKEEQNDNSPPGSNNDNNQGPGNNDKDQNLSVSGALALGRK</sequence>
<name>A0A9N9RIB9_9NEOP</name>
<dbReference type="PROSITE" id="PS51257">
    <property type="entry name" value="PROKAR_LIPOPROTEIN"/>
    <property type="match status" value="1"/>
</dbReference>
<keyword evidence="4" id="KW-1185">Reference proteome</keyword>
<feature type="chain" id="PRO_5040295783" evidence="2">
    <location>
        <begin position="21"/>
        <end position="219"/>
    </location>
</feature>
<protein>
    <submittedName>
        <fullName evidence="3">Uncharacterized protein</fullName>
    </submittedName>
</protein>
<dbReference type="AlphaFoldDB" id="A0A9N9RIB9"/>
<feature type="compositionally biased region" description="Gly residues" evidence="1">
    <location>
        <begin position="156"/>
        <end position="169"/>
    </location>
</feature>
<accession>A0A9N9RIB9</accession>
<dbReference type="OrthoDB" id="7492721at2759"/>
<evidence type="ECO:0000256" key="2">
    <source>
        <dbReference type="SAM" id="SignalP"/>
    </source>
</evidence>
<evidence type="ECO:0000313" key="4">
    <source>
        <dbReference type="Proteomes" id="UP001153714"/>
    </source>
</evidence>
<evidence type="ECO:0000256" key="1">
    <source>
        <dbReference type="SAM" id="MobiDB-lite"/>
    </source>
</evidence>